<dbReference type="AlphaFoldDB" id="A0AAC9JFM1"/>
<gene>
    <name evidence="2" type="ORF">BM524_19595</name>
</gene>
<accession>A0AAC9JFM1</accession>
<evidence type="ECO:0000313" key="3">
    <source>
        <dbReference type="Proteomes" id="UP000182101"/>
    </source>
</evidence>
<dbReference type="RefSeq" id="WP_071960737.1">
    <property type="nucleotide sequence ID" value="NZ_CP018025.1"/>
</dbReference>
<reference evidence="2 3" key="1">
    <citation type="submission" date="2016-11" db="EMBL/GenBank/DDBJ databases">
        <title>Networking in microbes: conjugative elements and plasmids in the genus Alteromonas.</title>
        <authorList>
            <person name="Lopez-Perez M."/>
            <person name="Ramon-Marco N."/>
            <person name="Rodriguez-Valera F."/>
        </authorList>
    </citation>
    <scope>NUCLEOTIDE SEQUENCE [LARGE SCALE GENOMIC DNA]</scope>
    <source>
        <strain evidence="2 3">CP48</strain>
        <plasmid evidence="3">pamcp48-600</plasmid>
    </source>
</reference>
<feature type="region of interest" description="Disordered" evidence="1">
    <location>
        <begin position="50"/>
        <end position="70"/>
    </location>
</feature>
<geneLocation type="plasmid" evidence="3">
    <name>pamcp48-600</name>
</geneLocation>
<sequence length="70" mass="7906">MIVANYTAHFYCDCEACEEASNLEQAEYIGESWAQVAKRARKGGWRISADRTRSFAPGHKVKRNSPSKAR</sequence>
<dbReference type="EMBL" id="CP018025">
    <property type="protein sequence ID" value="APD92127.1"/>
    <property type="molecule type" value="Genomic_DNA"/>
</dbReference>
<evidence type="ECO:0000313" key="2">
    <source>
        <dbReference type="EMBL" id="APD92127.1"/>
    </source>
</evidence>
<protein>
    <submittedName>
        <fullName evidence="2">Uncharacterized protein</fullName>
    </submittedName>
</protein>
<name>A0AAC9JFM1_9ALTE</name>
<feature type="compositionally biased region" description="Basic residues" evidence="1">
    <location>
        <begin position="59"/>
        <end position="70"/>
    </location>
</feature>
<keyword evidence="2" id="KW-0614">Plasmid</keyword>
<organism evidence="2 3">
    <name type="scientific">Alteromonas mediterranea</name>
    <dbReference type="NCBI Taxonomy" id="314275"/>
    <lineage>
        <taxon>Bacteria</taxon>
        <taxon>Pseudomonadati</taxon>
        <taxon>Pseudomonadota</taxon>
        <taxon>Gammaproteobacteria</taxon>
        <taxon>Alteromonadales</taxon>
        <taxon>Alteromonadaceae</taxon>
        <taxon>Alteromonas/Salinimonas group</taxon>
        <taxon>Alteromonas</taxon>
    </lineage>
</organism>
<dbReference type="Proteomes" id="UP000182101">
    <property type="component" value="Plasmid pAMCP48-600"/>
</dbReference>
<proteinExistence type="predicted"/>
<evidence type="ECO:0000256" key="1">
    <source>
        <dbReference type="SAM" id="MobiDB-lite"/>
    </source>
</evidence>